<name>A0A9D4RHM4_DREPO</name>
<dbReference type="Proteomes" id="UP000828390">
    <property type="component" value="Unassembled WGS sequence"/>
</dbReference>
<proteinExistence type="predicted"/>
<dbReference type="EMBL" id="JAIWYP010000002">
    <property type="protein sequence ID" value="KAH3866610.1"/>
    <property type="molecule type" value="Genomic_DNA"/>
</dbReference>
<feature type="compositionally biased region" description="Polar residues" evidence="1">
    <location>
        <begin position="126"/>
        <end position="140"/>
    </location>
</feature>
<evidence type="ECO:0000313" key="3">
    <source>
        <dbReference type="Proteomes" id="UP000828390"/>
    </source>
</evidence>
<evidence type="ECO:0000313" key="2">
    <source>
        <dbReference type="EMBL" id="KAH3866610.1"/>
    </source>
</evidence>
<organism evidence="2 3">
    <name type="scientific">Dreissena polymorpha</name>
    <name type="common">Zebra mussel</name>
    <name type="synonym">Mytilus polymorpha</name>
    <dbReference type="NCBI Taxonomy" id="45954"/>
    <lineage>
        <taxon>Eukaryota</taxon>
        <taxon>Metazoa</taxon>
        <taxon>Spiralia</taxon>
        <taxon>Lophotrochozoa</taxon>
        <taxon>Mollusca</taxon>
        <taxon>Bivalvia</taxon>
        <taxon>Autobranchia</taxon>
        <taxon>Heteroconchia</taxon>
        <taxon>Euheterodonta</taxon>
        <taxon>Imparidentia</taxon>
        <taxon>Neoheterodontei</taxon>
        <taxon>Myida</taxon>
        <taxon>Dreissenoidea</taxon>
        <taxon>Dreissenidae</taxon>
        <taxon>Dreissena</taxon>
    </lineage>
</organism>
<comment type="caution">
    <text evidence="2">The sequence shown here is derived from an EMBL/GenBank/DDBJ whole genome shotgun (WGS) entry which is preliminary data.</text>
</comment>
<protein>
    <submittedName>
        <fullName evidence="2">Uncharacterized protein</fullName>
    </submittedName>
</protein>
<reference evidence="2" key="2">
    <citation type="submission" date="2020-11" db="EMBL/GenBank/DDBJ databases">
        <authorList>
            <person name="McCartney M.A."/>
            <person name="Auch B."/>
            <person name="Kono T."/>
            <person name="Mallez S."/>
            <person name="Becker A."/>
            <person name="Gohl D.M."/>
            <person name="Silverstein K.A.T."/>
            <person name="Koren S."/>
            <person name="Bechman K.B."/>
            <person name="Herman A."/>
            <person name="Abrahante J.E."/>
            <person name="Garbe J."/>
        </authorList>
    </citation>
    <scope>NUCLEOTIDE SEQUENCE</scope>
    <source>
        <strain evidence="2">Duluth1</strain>
        <tissue evidence="2">Whole animal</tissue>
    </source>
</reference>
<dbReference type="AlphaFoldDB" id="A0A9D4RHM4"/>
<evidence type="ECO:0000256" key="1">
    <source>
        <dbReference type="SAM" id="MobiDB-lite"/>
    </source>
</evidence>
<feature type="compositionally biased region" description="Low complexity" evidence="1">
    <location>
        <begin position="106"/>
        <end position="120"/>
    </location>
</feature>
<sequence>MPTTKEKLLGQRLGLKNIIDRFVSKIEEASDEDDDIQFQALIEKLEEKVACLLVHNDKILSLTDADAAPEDMVEAEEYTFDVEVKLRRYKQRLQRPNIGITDAADLLSHASGSGSQQASGPLPPSNQRRVNTNSSNDSGQ</sequence>
<reference evidence="2" key="1">
    <citation type="journal article" date="2019" name="bioRxiv">
        <title>The Genome of the Zebra Mussel, Dreissena polymorpha: A Resource for Invasive Species Research.</title>
        <authorList>
            <person name="McCartney M.A."/>
            <person name="Auch B."/>
            <person name="Kono T."/>
            <person name="Mallez S."/>
            <person name="Zhang Y."/>
            <person name="Obille A."/>
            <person name="Becker A."/>
            <person name="Abrahante J.E."/>
            <person name="Garbe J."/>
            <person name="Badalamenti J.P."/>
            <person name="Herman A."/>
            <person name="Mangelson H."/>
            <person name="Liachko I."/>
            <person name="Sullivan S."/>
            <person name="Sone E.D."/>
            <person name="Koren S."/>
            <person name="Silverstein K.A.T."/>
            <person name="Beckman K.B."/>
            <person name="Gohl D.M."/>
        </authorList>
    </citation>
    <scope>NUCLEOTIDE SEQUENCE</scope>
    <source>
        <strain evidence="2">Duluth1</strain>
        <tissue evidence="2">Whole animal</tissue>
    </source>
</reference>
<keyword evidence="3" id="KW-1185">Reference proteome</keyword>
<gene>
    <name evidence="2" type="ORF">DPMN_029707</name>
</gene>
<accession>A0A9D4RHM4</accession>
<feature type="region of interest" description="Disordered" evidence="1">
    <location>
        <begin position="104"/>
        <end position="140"/>
    </location>
</feature>